<feature type="compositionally biased region" description="Low complexity" evidence="11">
    <location>
        <begin position="540"/>
        <end position="556"/>
    </location>
</feature>
<evidence type="ECO:0000256" key="6">
    <source>
        <dbReference type="ARBA" id="ARBA00023136"/>
    </source>
</evidence>
<evidence type="ECO:0000256" key="8">
    <source>
        <dbReference type="ARBA" id="ARBA00023180"/>
    </source>
</evidence>
<dbReference type="EMBL" id="MCFE01000073">
    <property type="protein sequence ID" value="ORY01167.1"/>
    <property type="molecule type" value="Genomic_DNA"/>
</dbReference>
<dbReference type="GO" id="GO:0042124">
    <property type="term" value="F:1,3-beta-glucanosyltransferase activity"/>
    <property type="evidence" value="ECO:0007669"/>
    <property type="project" value="TreeGrafter"/>
</dbReference>
<keyword evidence="10" id="KW-0808">Transferase</keyword>
<dbReference type="EC" id="2.4.1.-" evidence="10"/>
<keyword evidence="6 10" id="KW-0472">Membrane</keyword>
<evidence type="ECO:0000313" key="13">
    <source>
        <dbReference type="EMBL" id="ORY01167.1"/>
    </source>
</evidence>
<feature type="non-terminal residue" evidence="13">
    <location>
        <position position="1"/>
    </location>
</feature>
<comment type="caution">
    <text evidence="13">The sequence shown here is derived from an EMBL/GenBank/DDBJ whole genome shotgun (WGS) entry which is preliminary data.</text>
</comment>
<evidence type="ECO:0000256" key="4">
    <source>
        <dbReference type="ARBA" id="ARBA00022622"/>
    </source>
</evidence>
<dbReference type="Proteomes" id="UP000193498">
    <property type="component" value="Unassembled WGS sequence"/>
</dbReference>
<keyword evidence="4 10" id="KW-0336">GPI-anchor</keyword>
<evidence type="ECO:0000256" key="7">
    <source>
        <dbReference type="ARBA" id="ARBA00023157"/>
    </source>
</evidence>
<feature type="signal peptide" evidence="10">
    <location>
        <begin position="1"/>
        <end position="21"/>
    </location>
</feature>
<dbReference type="GO" id="GO:0031505">
    <property type="term" value="P:fungal-type cell wall organization"/>
    <property type="evidence" value="ECO:0007669"/>
    <property type="project" value="TreeGrafter"/>
</dbReference>
<dbReference type="GO" id="GO:0098552">
    <property type="term" value="C:side of membrane"/>
    <property type="evidence" value="ECO:0007669"/>
    <property type="project" value="UniProtKB-KW"/>
</dbReference>
<dbReference type="SUPFAM" id="SSF51445">
    <property type="entry name" value="(Trans)glycosidases"/>
    <property type="match status" value="1"/>
</dbReference>
<evidence type="ECO:0000256" key="3">
    <source>
        <dbReference type="ARBA" id="ARBA00007528"/>
    </source>
</evidence>
<protein>
    <recommendedName>
        <fullName evidence="10">1,3-beta-glucanosyltransferase</fullName>
        <ecNumber evidence="10">2.4.1.-</ecNumber>
    </recommendedName>
</protein>
<dbReference type="SMART" id="SM00768">
    <property type="entry name" value="X8"/>
    <property type="match status" value="1"/>
</dbReference>
<feature type="chain" id="PRO_5011812584" description="1,3-beta-glucanosyltransferase" evidence="10">
    <location>
        <begin position="22"/>
        <end position="718"/>
    </location>
</feature>
<feature type="domain" description="X8" evidence="12">
    <location>
        <begin position="373"/>
        <end position="459"/>
    </location>
</feature>
<feature type="compositionally biased region" description="Basic and acidic residues" evidence="11">
    <location>
        <begin position="513"/>
        <end position="528"/>
    </location>
</feature>
<name>A0A1Y1YTW9_9FUNG</name>
<dbReference type="STRING" id="1314790.A0A1Y1YTW9"/>
<dbReference type="Gene3D" id="1.20.58.1040">
    <property type="match status" value="1"/>
</dbReference>
<comment type="subcellular location">
    <subcellularLocation>
        <location evidence="1">Cell envelope</location>
    </subcellularLocation>
    <subcellularLocation>
        <location evidence="10">Cell membrane</location>
        <topology evidence="10">Lipid-anchor</topology>
        <topology evidence="10">GPI-anchor</topology>
    </subcellularLocation>
    <subcellularLocation>
        <location evidence="2">Membrane</location>
        <topology evidence="2">Lipid-anchor</topology>
        <topology evidence="2">GPI-anchor</topology>
    </subcellularLocation>
</comment>
<evidence type="ECO:0000256" key="1">
    <source>
        <dbReference type="ARBA" id="ARBA00004196"/>
    </source>
</evidence>
<keyword evidence="8" id="KW-0325">Glycoprotein</keyword>
<dbReference type="GO" id="GO:0071970">
    <property type="term" value="P:fungal-type cell wall (1-&gt;3)-beta-D-glucan biosynthetic process"/>
    <property type="evidence" value="ECO:0007669"/>
    <property type="project" value="TreeGrafter"/>
</dbReference>
<evidence type="ECO:0000256" key="2">
    <source>
        <dbReference type="ARBA" id="ARBA00004589"/>
    </source>
</evidence>
<dbReference type="Pfam" id="PF07983">
    <property type="entry name" value="X8"/>
    <property type="match status" value="1"/>
</dbReference>
<keyword evidence="14" id="KW-1185">Reference proteome</keyword>
<evidence type="ECO:0000259" key="12">
    <source>
        <dbReference type="SMART" id="SM00768"/>
    </source>
</evidence>
<keyword evidence="9 10" id="KW-0449">Lipoprotein</keyword>
<dbReference type="Gene3D" id="3.20.20.80">
    <property type="entry name" value="Glycosidases"/>
    <property type="match status" value="1"/>
</dbReference>
<dbReference type="PANTHER" id="PTHR31468">
    <property type="entry name" value="1,3-BETA-GLUCANOSYLTRANSFERASE GAS1"/>
    <property type="match status" value="1"/>
</dbReference>
<comment type="similarity">
    <text evidence="3 10">Belongs to the glycosyl hydrolase 72 family.</text>
</comment>
<dbReference type="AlphaFoldDB" id="A0A1Y1YTW9"/>
<evidence type="ECO:0000313" key="14">
    <source>
        <dbReference type="Proteomes" id="UP000193498"/>
    </source>
</evidence>
<accession>A0A1Y1YTW9</accession>
<evidence type="ECO:0000256" key="9">
    <source>
        <dbReference type="ARBA" id="ARBA00023288"/>
    </source>
</evidence>
<organism evidence="13 14">
    <name type="scientific">Basidiobolus meristosporus CBS 931.73</name>
    <dbReference type="NCBI Taxonomy" id="1314790"/>
    <lineage>
        <taxon>Eukaryota</taxon>
        <taxon>Fungi</taxon>
        <taxon>Fungi incertae sedis</taxon>
        <taxon>Zoopagomycota</taxon>
        <taxon>Entomophthoromycotina</taxon>
        <taxon>Basidiobolomycetes</taxon>
        <taxon>Basidiobolales</taxon>
        <taxon>Basidiobolaceae</taxon>
        <taxon>Basidiobolus</taxon>
    </lineage>
</organism>
<dbReference type="Pfam" id="PF03198">
    <property type="entry name" value="Glyco_hydro_72"/>
    <property type="match status" value="1"/>
</dbReference>
<dbReference type="InParanoid" id="A0A1Y1YTW9"/>
<evidence type="ECO:0000256" key="10">
    <source>
        <dbReference type="RuleBase" id="RU361209"/>
    </source>
</evidence>
<dbReference type="InterPro" id="IPR012946">
    <property type="entry name" value="X8"/>
</dbReference>
<evidence type="ECO:0000256" key="5">
    <source>
        <dbReference type="ARBA" id="ARBA00022729"/>
    </source>
</evidence>
<evidence type="ECO:0000256" key="11">
    <source>
        <dbReference type="SAM" id="MobiDB-lite"/>
    </source>
</evidence>
<reference evidence="13 14" key="1">
    <citation type="submission" date="2016-07" db="EMBL/GenBank/DDBJ databases">
        <title>Pervasive Adenine N6-methylation of Active Genes in Fungi.</title>
        <authorList>
            <consortium name="DOE Joint Genome Institute"/>
            <person name="Mondo S.J."/>
            <person name="Dannebaum R.O."/>
            <person name="Kuo R.C."/>
            <person name="Labutti K."/>
            <person name="Haridas S."/>
            <person name="Kuo A."/>
            <person name="Salamov A."/>
            <person name="Ahrendt S.R."/>
            <person name="Lipzen A."/>
            <person name="Sullivan W."/>
            <person name="Andreopoulos W.B."/>
            <person name="Clum A."/>
            <person name="Lindquist E."/>
            <person name="Daum C."/>
            <person name="Ramamoorthy G.K."/>
            <person name="Gryganskyi A."/>
            <person name="Culley D."/>
            <person name="Magnuson J.K."/>
            <person name="James T.Y."/>
            <person name="O'Malley M.A."/>
            <person name="Stajich J.E."/>
            <person name="Spatafora J.W."/>
            <person name="Visel A."/>
            <person name="Grigoriev I.V."/>
        </authorList>
    </citation>
    <scope>NUCLEOTIDE SEQUENCE [LARGE SCALE GENOMIC DNA]</scope>
    <source>
        <strain evidence="13 14">CBS 931.73</strain>
    </source>
</reference>
<proteinExistence type="inferred from homology"/>
<dbReference type="PANTHER" id="PTHR31468:SF2">
    <property type="entry name" value="1,3-BETA-GLUCANOSYLTRANSFERASE GAS1"/>
    <property type="match status" value="1"/>
</dbReference>
<dbReference type="InterPro" id="IPR017853">
    <property type="entry name" value="GH"/>
</dbReference>
<feature type="region of interest" description="Disordered" evidence="11">
    <location>
        <begin position="457"/>
        <end position="569"/>
    </location>
</feature>
<gene>
    <name evidence="13" type="ORF">K493DRAFT_278264</name>
</gene>
<dbReference type="InterPro" id="IPR004886">
    <property type="entry name" value="Glucanosyltransferase"/>
</dbReference>
<keyword evidence="5 10" id="KW-0732">Signal</keyword>
<dbReference type="GO" id="GO:0005886">
    <property type="term" value="C:plasma membrane"/>
    <property type="evidence" value="ECO:0007669"/>
    <property type="project" value="UniProtKB-SubCell"/>
</dbReference>
<comment type="function">
    <text evidence="10">Splits internally a 1,3-beta-glucan molecule and transfers the newly generated reducing end (the donor) to the non-reducing end of another 1,3-beta-glucan molecule (the acceptor) forming a 1,3-beta linkage, resulting in the elongation of 1,3-beta-glucan chains in the cell wall.</text>
</comment>
<keyword evidence="7" id="KW-1015">Disulfide bond</keyword>
<sequence length="718" mass="78284">MKLTSLLPSISVALLASTASALNPLVIKGNKFFDAVTGDQFFIKGVAYQPSGQTGPNKDPLSNIETCKRDIAYFKDLGLNTIRVYEVDNTLNHDACMSALADAGIYLVLDISTPKYSINRLNPVYDLTLLNHYKKTVDAFANYSNVLGFFAGNEVVNQVNATPAAPMVKASIRDLKQYMKTKERYIPIGYSTSDDATIRVDCGDYFNCGSEDERIDFYGYNLYSWCGDEATFQSSQYAARTEQFATYSAPVFLSEFGCNTNGVRSFHQVKAIFGPDMEDTFSGGIVYEYSEEPNNYGLVTISSDGQVTKRPCYQNLKQELASVNPTILKEASYTPSPERTPSQCPAISATWLASTNIPPTPSEELCASMMNSLKCVYSKKAGTTPNMGKLFTWLCGQTSCTDIAEDGKTGAYGKYSGCTADQRLSYMFNEYYTKNGENPKTCDFQGLGAIVTPSDTIISSSSSSSTETTQTSTTTSSSHSETKKTTSSAKTSETAKSTATSTEKTSESPKGTTESDKTSETHKSDATETNKTSVTEKTSEVQTSTDTEVTSTSSATESEKTVASESESQATSILPSLMLLQRPPPLIRLLRLTKTPPSSLPSLMLLIRSPLLIRLLKLTRLLLLKTVLMNPTVASLPKPIRAPPPPLPSLMISKRLPQLIRLLKLTRPPPLKIILMNSTAASLPKLTRPPQLKPTKLPTTLTSLLELAFPQPLPSPRL</sequence>
<feature type="compositionally biased region" description="Low complexity" evidence="11">
    <location>
        <begin position="459"/>
        <end position="512"/>
    </location>
</feature>
<dbReference type="FunCoup" id="A0A1Y1YTW9">
    <property type="interactions" value="174"/>
</dbReference>
<dbReference type="OrthoDB" id="421038at2759"/>